<evidence type="ECO:0000313" key="2">
    <source>
        <dbReference type="Proteomes" id="UP000265828"/>
    </source>
</evidence>
<dbReference type="InterPro" id="IPR025586">
    <property type="entry name" value="PcfJ"/>
</dbReference>
<dbReference type="EMBL" id="QRZI01000017">
    <property type="protein sequence ID" value="RGV60548.1"/>
    <property type="molecule type" value="Genomic_DNA"/>
</dbReference>
<dbReference type="AlphaFoldDB" id="A0A395X4V2"/>
<dbReference type="Proteomes" id="UP000265828">
    <property type="component" value="Unassembled WGS sequence"/>
</dbReference>
<sequence length="739" mass="88615">MQQKMEERTEMNKKELRNMKLLEATDELIKLAKEDVPVRDEGYYTEQLIYQRGLYLRAEVENNILKVAFYLAEYLSRDCRKPVYTLYIDKKNDVFKGYDYRTKKWSDSMLDKTIFSKWLYQENSYMKEADTALIQKYLESEYDDAFYALYVYQREQRHRRLGMKYEKILTSWDQCMDRLPKIPKDWLRWQKKVGITQNFIFYHYSRRKDQTGYCSWCESEVPISHPHHNAVGHCPKCRHQIQYKALGRAKNIETQKETAYLLQTCGNNVFVLREFQLQMLIVSSSYKKPVYSFFERRRILYDEKLNTKEYYFGRHHWTKESRWIQGKLQVPLYPGYGGYMTYEKYNMGNIYGKSLYGIKNRTFRRTGFYEYAKVKRFLDPVSFFEMVRERPYLERLIKAGLYHLAEDIMDNKAQIYCEDSGDLGKALGIDRFRLKRLRTNNGGEIFLQWLLLEKAQNKLIRDDVISWMCREKLKPADLMFIMDRMAPLQIKNYLEKQAAESGESVKDLIKTWKDYLNMAIRVGVNVQDSVIYRARKLMQRHNEMIKEIEAKDLILRAGELEKKYPGLNRICRDLKKYEYADKEYQIVVPEKVDDILYEAKLMHHCVNNTETYYERMSQQESYILFLRKAEQPTEAYYTLEVEPDGTIRQTRTFYNQQNEDIELARDFLVKWQKQLKKKLAKEDYKLAVKSQSLRKKEIDELRSKGVRVNGVGYCNKLLAEILEEDLMEAGNRELEEQAA</sequence>
<proteinExistence type="predicted"/>
<dbReference type="Pfam" id="PF14284">
    <property type="entry name" value="PcfJ"/>
    <property type="match status" value="1"/>
</dbReference>
<evidence type="ECO:0000313" key="1">
    <source>
        <dbReference type="EMBL" id="RGV60548.1"/>
    </source>
</evidence>
<accession>A0A395X4V2</accession>
<protein>
    <recommendedName>
        <fullName evidence="3">PcfJ-like protein</fullName>
    </recommendedName>
</protein>
<evidence type="ECO:0008006" key="3">
    <source>
        <dbReference type="Google" id="ProtNLM"/>
    </source>
</evidence>
<comment type="caution">
    <text evidence="1">The sequence shown here is derived from an EMBL/GenBank/DDBJ whole genome shotgun (WGS) entry which is preliminary data.</text>
</comment>
<name>A0A395X4V2_9FIRM</name>
<organism evidence="1 2">
    <name type="scientific">Blautia obeum</name>
    <dbReference type="NCBI Taxonomy" id="40520"/>
    <lineage>
        <taxon>Bacteria</taxon>
        <taxon>Bacillati</taxon>
        <taxon>Bacillota</taxon>
        <taxon>Clostridia</taxon>
        <taxon>Lachnospirales</taxon>
        <taxon>Lachnospiraceae</taxon>
        <taxon>Blautia</taxon>
    </lineage>
</organism>
<reference evidence="1 2" key="1">
    <citation type="submission" date="2018-08" db="EMBL/GenBank/DDBJ databases">
        <title>A genome reference for cultivated species of the human gut microbiota.</title>
        <authorList>
            <person name="Zou Y."/>
            <person name="Xue W."/>
            <person name="Luo G."/>
        </authorList>
    </citation>
    <scope>NUCLEOTIDE SEQUENCE [LARGE SCALE GENOMIC DNA]</scope>
    <source>
        <strain evidence="1 2">AF14-23</strain>
    </source>
</reference>
<gene>
    <name evidence="1" type="ORF">DWW07_16585</name>
</gene>